<dbReference type="InterPro" id="IPR003959">
    <property type="entry name" value="ATPase_AAA_core"/>
</dbReference>
<dbReference type="InterPro" id="IPR025753">
    <property type="entry name" value="AAA_N_dom"/>
</dbReference>
<evidence type="ECO:0000259" key="5">
    <source>
        <dbReference type="Pfam" id="PF14363"/>
    </source>
</evidence>
<reference evidence="6" key="1">
    <citation type="journal article" date="2023" name="Science">
        <title>Elucidation of the pathway for biosynthesis of saponin adjuvants from the soapbark tree.</title>
        <authorList>
            <person name="Reed J."/>
            <person name="Orme A."/>
            <person name="El-Demerdash A."/>
            <person name="Owen C."/>
            <person name="Martin L.B.B."/>
            <person name="Misra R.C."/>
            <person name="Kikuchi S."/>
            <person name="Rejzek M."/>
            <person name="Martin A.C."/>
            <person name="Harkess A."/>
            <person name="Leebens-Mack J."/>
            <person name="Louveau T."/>
            <person name="Stephenson M.J."/>
            <person name="Osbourn A."/>
        </authorList>
    </citation>
    <scope>NUCLEOTIDE SEQUENCE</scope>
    <source>
        <strain evidence="6">S10</strain>
    </source>
</reference>
<dbReference type="AlphaFoldDB" id="A0AAD7KTP4"/>
<dbReference type="InterPro" id="IPR050747">
    <property type="entry name" value="Mitochondrial_chaperone_BCS1"/>
</dbReference>
<evidence type="ECO:0000256" key="3">
    <source>
        <dbReference type="ARBA" id="ARBA00022842"/>
    </source>
</evidence>
<sequence length="288" mass="32817">MFSLTSMPLESSVFSTYTTIAALAMLLRSLINELRAIAGQFIPQQLQEKIISKVGGLLKSLSSEMTLIIDEYNGLSINEVYQASEVYFSTRITSTNECLKVSKSLLDKNLNVTINKGEQIIDVFDGIKFRWEFISAKIQTSYYDYESFSNKAETSEIKSNRLSFLKNYKEKALNCYLPHVIDRSKAIEEENKVVKLYSLGNFNGDYNGGPWGSVNLDHPSTFDTLAMDPKLKNQLLDDLDRFMKRREFYRKVGKAWKRGYLLHGPPGTGKSSLIAAMANYLKFDIYDF</sequence>
<organism evidence="6 7">
    <name type="scientific">Quillaja saponaria</name>
    <name type="common">Soap bark tree</name>
    <dbReference type="NCBI Taxonomy" id="32244"/>
    <lineage>
        <taxon>Eukaryota</taxon>
        <taxon>Viridiplantae</taxon>
        <taxon>Streptophyta</taxon>
        <taxon>Embryophyta</taxon>
        <taxon>Tracheophyta</taxon>
        <taxon>Spermatophyta</taxon>
        <taxon>Magnoliopsida</taxon>
        <taxon>eudicotyledons</taxon>
        <taxon>Gunneridae</taxon>
        <taxon>Pentapetalae</taxon>
        <taxon>rosids</taxon>
        <taxon>fabids</taxon>
        <taxon>Fabales</taxon>
        <taxon>Quillajaceae</taxon>
        <taxon>Quillaja</taxon>
    </lineage>
</organism>
<evidence type="ECO:0000259" key="4">
    <source>
        <dbReference type="Pfam" id="PF00004"/>
    </source>
</evidence>
<evidence type="ECO:0000313" key="7">
    <source>
        <dbReference type="Proteomes" id="UP001163823"/>
    </source>
</evidence>
<dbReference type="EMBL" id="JARAOO010000013">
    <property type="protein sequence ID" value="KAJ7945531.1"/>
    <property type="molecule type" value="Genomic_DNA"/>
</dbReference>
<dbReference type="PANTHER" id="PTHR23070">
    <property type="entry name" value="BCS1 AAA-TYPE ATPASE"/>
    <property type="match status" value="1"/>
</dbReference>
<dbReference type="GO" id="GO:0005524">
    <property type="term" value="F:ATP binding"/>
    <property type="evidence" value="ECO:0007669"/>
    <property type="project" value="InterPro"/>
</dbReference>
<evidence type="ECO:0000256" key="1">
    <source>
        <dbReference type="ARBA" id="ARBA00001946"/>
    </source>
</evidence>
<gene>
    <name evidence="6" type="ORF">O6P43_030581</name>
</gene>
<evidence type="ECO:0000256" key="2">
    <source>
        <dbReference type="ARBA" id="ARBA00022801"/>
    </source>
</evidence>
<dbReference type="GO" id="GO:0016887">
    <property type="term" value="F:ATP hydrolysis activity"/>
    <property type="evidence" value="ECO:0007669"/>
    <property type="project" value="InterPro"/>
</dbReference>
<name>A0AAD7KTP4_QUISA</name>
<keyword evidence="3" id="KW-0460">Magnesium</keyword>
<protein>
    <submittedName>
        <fullName evidence="6">AAA-ATPase</fullName>
    </submittedName>
</protein>
<keyword evidence="7" id="KW-1185">Reference proteome</keyword>
<dbReference type="InterPro" id="IPR027417">
    <property type="entry name" value="P-loop_NTPase"/>
</dbReference>
<dbReference type="Pfam" id="PF00004">
    <property type="entry name" value="AAA"/>
    <property type="match status" value="1"/>
</dbReference>
<comment type="caution">
    <text evidence="6">The sequence shown here is derived from an EMBL/GenBank/DDBJ whole genome shotgun (WGS) entry which is preliminary data.</text>
</comment>
<dbReference type="Proteomes" id="UP001163823">
    <property type="component" value="Chromosome 13"/>
</dbReference>
<accession>A0AAD7KTP4</accession>
<dbReference type="SUPFAM" id="SSF52540">
    <property type="entry name" value="P-loop containing nucleoside triphosphate hydrolases"/>
    <property type="match status" value="1"/>
</dbReference>
<comment type="cofactor">
    <cofactor evidence="1">
        <name>Mg(2+)</name>
        <dbReference type="ChEBI" id="CHEBI:18420"/>
    </cofactor>
</comment>
<feature type="domain" description="AAA-type ATPase N-terminal" evidence="5">
    <location>
        <begin position="42"/>
        <end position="134"/>
    </location>
</feature>
<proteinExistence type="predicted"/>
<evidence type="ECO:0000313" key="6">
    <source>
        <dbReference type="EMBL" id="KAJ7945531.1"/>
    </source>
</evidence>
<keyword evidence="2" id="KW-0378">Hydrolase</keyword>
<dbReference type="KEGG" id="qsa:O6P43_030581"/>
<dbReference type="Gene3D" id="3.40.50.300">
    <property type="entry name" value="P-loop containing nucleotide triphosphate hydrolases"/>
    <property type="match status" value="1"/>
</dbReference>
<feature type="domain" description="ATPase AAA-type core" evidence="4">
    <location>
        <begin position="260"/>
        <end position="286"/>
    </location>
</feature>
<dbReference type="Pfam" id="PF14363">
    <property type="entry name" value="AAA_assoc"/>
    <property type="match status" value="1"/>
</dbReference>